<feature type="compositionally biased region" description="Polar residues" evidence="1">
    <location>
        <begin position="1"/>
        <end position="14"/>
    </location>
</feature>
<evidence type="ECO:0000313" key="2">
    <source>
        <dbReference type="EMBL" id="KAK8575032.1"/>
    </source>
</evidence>
<feature type="region of interest" description="Disordered" evidence="1">
    <location>
        <begin position="1"/>
        <end position="37"/>
    </location>
</feature>
<sequence>MTENPSVTAQTSAGNHGGRPPDGPTSRVGSTTFGGLGLPTAEIPTSVAVTLVVEGYGKIVVQDDNLGCDSHVAMDVQHVSDVLDGYCVEEAWQITMADRGRKSMPRWLLGLRVRMVVTKW</sequence>
<accession>A0ABR2F9R3</accession>
<dbReference type="Proteomes" id="UP001472677">
    <property type="component" value="Unassembled WGS sequence"/>
</dbReference>
<gene>
    <name evidence="2" type="ORF">V6N12_062709</name>
</gene>
<protein>
    <submittedName>
        <fullName evidence="2">Uncharacterized protein</fullName>
    </submittedName>
</protein>
<dbReference type="EMBL" id="JBBPBM010000007">
    <property type="protein sequence ID" value="KAK8575032.1"/>
    <property type="molecule type" value="Genomic_DNA"/>
</dbReference>
<organism evidence="2 3">
    <name type="scientific">Hibiscus sabdariffa</name>
    <name type="common">roselle</name>
    <dbReference type="NCBI Taxonomy" id="183260"/>
    <lineage>
        <taxon>Eukaryota</taxon>
        <taxon>Viridiplantae</taxon>
        <taxon>Streptophyta</taxon>
        <taxon>Embryophyta</taxon>
        <taxon>Tracheophyta</taxon>
        <taxon>Spermatophyta</taxon>
        <taxon>Magnoliopsida</taxon>
        <taxon>eudicotyledons</taxon>
        <taxon>Gunneridae</taxon>
        <taxon>Pentapetalae</taxon>
        <taxon>rosids</taxon>
        <taxon>malvids</taxon>
        <taxon>Malvales</taxon>
        <taxon>Malvaceae</taxon>
        <taxon>Malvoideae</taxon>
        <taxon>Hibiscus</taxon>
    </lineage>
</organism>
<reference evidence="2 3" key="1">
    <citation type="journal article" date="2024" name="G3 (Bethesda)">
        <title>Genome assembly of Hibiscus sabdariffa L. provides insights into metabolisms of medicinal natural products.</title>
        <authorList>
            <person name="Kim T."/>
        </authorList>
    </citation>
    <scope>NUCLEOTIDE SEQUENCE [LARGE SCALE GENOMIC DNA]</scope>
    <source>
        <strain evidence="2">TK-2024</strain>
        <tissue evidence="2">Old leaves</tissue>
    </source>
</reference>
<comment type="caution">
    <text evidence="2">The sequence shown here is derived from an EMBL/GenBank/DDBJ whole genome shotgun (WGS) entry which is preliminary data.</text>
</comment>
<proteinExistence type="predicted"/>
<evidence type="ECO:0000256" key="1">
    <source>
        <dbReference type="SAM" id="MobiDB-lite"/>
    </source>
</evidence>
<name>A0ABR2F9R3_9ROSI</name>
<evidence type="ECO:0000313" key="3">
    <source>
        <dbReference type="Proteomes" id="UP001472677"/>
    </source>
</evidence>
<keyword evidence="3" id="KW-1185">Reference proteome</keyword>